<reference evidence="3 4" key="1">
    <citation type="submission" date="2016-10" db="EMBL/GenBank/DDBJ databases">
        <authorList>
            <person name="de Groot N.N."/>
        </authorList>
    </citation>
    <scope>NUCLEOTIDE SEQUENCE [LARGE SCALE GENOMIC DNA]</scope>
    <source>
        <strain evidence="3 4">CGMCC 4.3519</strain>
    </source>
</reference>
<dbReference type="Gene3D" id="3.90.79.10">
    <property type="entry name" value="Nucleoside Triphosphate Pyrophosphohydrolase"/>
    <property type="match status" value="1"/>
</dbReference>
<protein>
    <submittedName>
        <fullName evidence="3">NUDIX domain-containing protein</fullName>
    </submittedName>
</protein>
<name>A0A1H9CFK5_9ACTN</name>
<proteinExistence type="inferred from homology"/>
<gene>
    <name evidence="3" type="ORF">SAMN05216481_103211</name>
</gene>
<dbReference type="InterPro" id="IPR015797">
    <property type="entry name" value="NUDIX_hydrolase-like_dom_sf"/>
</dbReference>
<sequence>MARPEGFAGPGAGQTFPMTADARPVVKRTARAILLDDDEMILIKRTKPGREPYWITPGGGVETGDATVVDALHRELDEELGAKVTDAVPAFVDTVPYDPAEDAGSGAAVLAPWAAEAPDAARGAVKVQFFFACRLASMDLSCRHGPEVDEPRGEYEVVRVPFTRAGVASVEVVPPSLRAYLDANIEGVRALLAPDLG</sequence>
<keyword evidence="4" id="KW-1185">Reference proteome</keyword>
<dbReference type="STRING" id="403935.SAMN05216481_103211"/>
<evidence type="ECO:0000259" key="2">
    <source>
        <dbReference type="PROSITE" id="PS51462"/>
    </source>
</evidence>
<dbReference type="PANTHER" id="PTHR43736">
    <property type="entry name" value="ADP-RIBOSE PYROPHOSPHATASE"/>
    <property type="match status" value="1"/>
</dbReference>
<dbReference type="InterPro" id="IPR000086">
    <property type="entry name" value="NUDIX_hydrolase_dom"/>
</dbReference>
<dbReference type="Proteomes" id="UP000199055">
    <property type="component" value="Unassembled WGS sequence"/>
</dbReference>
<evidence type="ECO:0000313" key="4">
    <source>
        <dbReference type="Proteomes" id="UP000199055"/>
    </source>
</evidence>
<dbReference type="SUPFAM" id="SSF55811">
    <property type="entry name" value="Nudix"/>
    <property type="match status" value="1"/>
</dbReference>
<dbReference type="Pfam" id="PF00293">
    <property type="entry name" value="NUDIX"/>
    <property type="match status" value="1"/>
</dbReference>
<dbReference type="AlphaFoldDB" id="A0A1H9CFK5"/>
<dbReference type="PANTHER" id="PTHR43736:SF1">
    <property type="entry name" value="DIHYDRONEOPTERIN TRIPHOSPHATE DIPHOSPHATASE"/>
    <property type="match status" value="1"/>
</dbReference>
<accession>A0A1H9CFK5</accession>
<dbReference type="PROSITE" id="PS51462">
    <property type="entry name" value="NUDIX"/>
    <property type="match status" value="1"/>
</dbReference>
<evidence type="ECO:0000313" key="3">
    <source>
        <dbReference type="EMBL" id="SEP99932.1"/>
    </source>
</evidence>
<dbReference type="EMBL" id="FOET01000003">
    <property type="protein sequence ID" value="SEP99932.1"/>
    <property type="molecule type" value="Genomic_DNA"/>
</dbReference>
<evidence type="ECO:0000256" key="1">
    <source>
        <dbReference type="ARBA" id="ARBA00005582"/>
    </source>
</evidence>
<feature type="domain" description="Nudix hydrolase" evidence="2">
    <location>
        <begin position="25"/>
        <end position="185"/>
    </location>
</feature>
<organism evidence="3 4">
    <name type="scientific">Streptomyces radiopugnans</name>
    <dbReference type="NCBI Taxonomy" id="403935"/>
    <lineage>
        <taxon>Bacteria</taxon>
        <taxon>Bacillati</taxon>
        <taxon>Actinomycetota</taxon>
        <taxon>Actinomycetes</taxon>
        <taxon>Kitasatosporales</taxon>
        <taxon>Streptomycetaceae</taxon>
        <taxon>Streptomyces</taxon>
    </lineage>
</organism>
<comment type="similarity">
    <text evidence="1">Belongs to the Nudix hydrolase family.</text>
</comment>